<feature type="region of interest" description="Disordered" evidence="1">
    <location>
        <begin position="31"/>
        <end position="119"/>
    </location>
</feature>
<keyword evidence="3" id="KW-1185">Reference proteome</keyword>
<proteinExistence type="predicted"/>
<dbReference type="EMBL" id="JANPWB010000006">
    <property type="protein sequence ID" value="KAJ1179434.1"/>
    <property type="molecule type" value="Genomic_DNA"/>
</dbReference>
<reference evidence="2" key="1">
    <citation type="journal article" date="2022" name="bioRxiv">
        <title>Sequencing and chromosome-scale assembly of the giantPleurodeles waltlgenome.</title>
        <authorList>
            <person name="Brown T."/>
            <person name="Elewa A."/>
            <person name="Iarovenko S."/>
            <person name="Subramanian E."/>
            <person name="Araus A.J."/>
            <person name="Petzold A."/>
            <person name="Susuki M."/>
            <person name="Suzuki K.-i.T."/>
            <person name="Hayashi T."/>
            <person name="Toyoda A."/>
            <person name="Oliveira C."/>
            <person name="Osipova E."/>
            <person name="Leigh N.D."/>
            <person name="Simon A."/>
            <person name="Yun M.H."/>
        </authorList>
    </citation>
    <scope>NUCLEOTIDE SEQUENCE</scope>
    <source>
        <strain evidence="2">20211129_DDA</strain>
        <tissue evidence="2">Liver</tissue>
    </source>
</reference>
<comment type="caution">
    <text evidence="2">The sequence shown here is derived from an EMBL/GenBank/DDBJ whole genome shotgun (WGS) entry which is preliminary data.</text>
</comment>
<name>A0AAV7TRW9_PLEWA</name>
<evidence type="ECO:0000313" key="2">
    <source>
        <dbReference type="EMBL" id="KAJ1179434.1"/>
    </source>
</evidence>
<feature type="region of interest" description="Disordered" evidence="1">
    <location>
        <begin position="154"/>
        <end position="229"/>
    </location>
</feature>
<accession>A0AAV7TRW9</accession>
<organism evidence="2 3">
    <name type="scientific">Pleurodeles waltl</name>
    <name type="common">Iberian ribbed newt</name>
    <dbReference type="NCBI Taxonomy" id="8319"/>
    <lineage>
        <taxon>Eukaryota</taxon>
        <taxon>Metazoa</taxon>
        <taxon>Chordata</taxon>
        <taxon>Craniata</taxon>
        <taxon>Vertebrata</taxon>
        <taxon>Euteleostomi</taxon>
        <taxon>Amphibia</taxon>
        <taxon>Batrachia</taxon>
        <taxon>Caudata</taxon>
        <taxon>Salamandroidea</taxon>
        <taxon>Salamandridae</taxon>
        <taxon>Pleurodelinae</taxon>
        <taxon>Pleurodeles</taxon>
    </lineage>
</organism>
<feature type="compositionally biased region" description="Basic residues" evidence="1">
    <location>
        <begin position="89"/>
        <end position="110"/>
    </location>
</feature>
<dbReference type="Proteomes" id="UP001066276">
    <property type="component" value="Chromosome 3_2"/>
</dbReference>
<evidence type="ECO:0000313" key="3">
    <source>
        <dbReference type="Proteomes" id="UP001066276"/>
    </source>
</evidence>
<evidence type="ECO:0000256" key="1">
    <source>
        <dbReference type="SAM" id="MobiDB-lite"/>
    </source>
</evidence>
<gene>
    <name evidence="2" type="ORF">NDU88_004668</name>
</gene>
<dbReference type="AlphaFoldDB" id="A0AAV7TRW9"/>
<protein>
    <submittedName>
        <fullName evidence="2">Uncharacterized protein</fullName>
    </submittedName>
</protein>
<sequence length="300" mass="31641">MQGLPHVGLVLESRCRWPSALLLLFHVREGRRPPAGRESSPPVRSTPPEGGPEGTPGPRLHPGTRSPAATPDKGGASWQAKRPVPAPARPRHGPAGRHGPKCPPQRHRAMRSPVLGRGVTKNCPGCKVIIGGTRSQLRAPPSFLLLRQNAAKPEAAASLGPRPSRQAHLQGPPQSGPTSPRPPRRSHGEAERGNLAVAHTPHRPRAGRPTDRERAASPPDPKLQARLAPSDPAVDYGAIRGCFCILGGCPRHEGRSLTILAPTGDRGPGYSARRRAASGALCSSVRSGRHLGHASPPQAL</sequence>